<reference evidence="3" key="1">
    <citation type="journal article" date="2015" name="PLoS Genet.">
        <title>Genome Sequence and Transcriptome Analyses of Chrysochromulina tobin: Metabolic Tools for Enhanced Algal Fitness in the Prominent Order Prymnesiales (Haptophyceae).</title>
        <authorList>
            <person name="Hovde B.T."/>
            <person name="Deodato C.R."/>
            <person name="Hunsperger H.M."/>
            <person name="Ryken S.A."/>
            <person name="Yost W."/>
            <person name="Jha R.K."/>
            <person name="Patterson J."/>
            <person name="Monnat R.J. Jr."/>
            <person name="Barlow S.B."/>
            <person name="Starkenburg S.R."/>
            <person name="Cattolico R.A."/>
        </authorList>
    </citation>
    <scope>NUCLEOTIDE SEQUENCE</scope>
    <source>
        <strain evidence="3">CCMP291</strain>
    </source>
</reference>
<feature type="domain" description="PAS" evidence="1">
    <location>
        <begin position="90"/>
        <end position="159"/>
    </location>
</feature>
<evidence type="ECO:0000313" key="2">
    <source>
        <dbReference type="EMBL" id="KOO25021.1"/>
    </source>
</evidence>
<keyword evidence="2" id="KW-0418">Kinase</keyword>
<proteinExistence type="predicted"/>
<gene>
    <name evidence="2" type="ORF">Ctob_011995</name>
</gene>
<dbReference type="SUPFAM" id="SSF55785">
    <property type="entry name" value="PYP-like sensor domain (PAS domain)"/>
    <property type="match status" value="1"/>
</dbReference>
<dbReference type="InterPro" id="IPR035965">
    <property type="entry name" value="PAS-like_dom_sf"/>
</dbReference>
<keyword evidence="3" id="KW-1185">Reference proteome</keyword>
<dbReference type="NCBIfam" id="TIGR00229">
    <property type="entry name" value="sensory_box"/>
    <property type="match status" value="1"/>
</dbReference>
<dbReference type="PROSITE" id="PS50112">
    <property type="entry name" value="PAS"/>
    <property type="match status" value="1"/>
</dbReference>
<keyword evidence="2" id="KW-0808">Transferase</keyword>
<dbReference type="SMART" id="SM00091">
    <property type="entry name" value="PAS"/>
    <property type="match status" value="1"/>
</dbReference>
<dbReference type="InterPro" id="IPR000014">
    <property type="entry name" value="PAS"/>
</dbReference>
<organism evidence="2 3">
    <name type="scientific">Chrysochromulina tobinii</name>
    <dbReference type="NCBI Taxonomy" id="1460289"/>
    <lineage>
        <taxon>Eukaryota</taxon>
        <taxon>Haptista</taxon>
        <taxon>Haptophyta</taxon>
        <taxon>Prymnesiophyceae</taxon>
        <taxon>Prymnesiales</taxon>
        <taxon>Chrysochromulinaceae</taxon>
        <taxon>Chrysochromulina</taxon>
    </lineage>
</organism>
<dbReference type="GO" id="GO:0016301">
    <property type="term" value="F:kinase activity"/>
    <property type="evidence" value="ECO:0007669"/>
    <property type="project" value="UniProtKB-KW"/>
</dbReference>
<evidence type="ECO:0000313" key="3">
    <source>
        <dbReference type="Proteomes" id="UP000037460"/>
    </source>
</evidence>
<dbReference type="AlphaFoldDB" id="A0A0M0JEL2"/>
<protein>
    <submittedName>
        <fullName evidence="2">Signal transduction histidine kinase</fullName>
    </submittedName>
</protein>
<dbReference type="OrthoDB" id="60033at2759"/>
<sequence length="181" mass="19864">MGPLWKFANFEFAQSASDDKGKSALAAAISAVRSGASKRAKLRNVEMLTLASGLPIKAHFDWFVGAGADGEGITLFGDPCSDDLLEQRKKDAELIDFFQNARIAMHWLSGTGHVMWANQTELDVLGYTAEEYIGQPIMKFCPDEEELVLEIFKTLGSGNIIKDVPVRFRTKGGKIVPLLID</sequence>
<dbReference type="Gene3D" id="3.30.450.20">
    <property type="entry name" value="PAS domain"/>
    <property type="match status" value="1"/>
</dbReference>
<dbReference type="Proteomes" id="UP000037460">
    <property type="component" value="Unassembled WGS sequence"/>
</dbReference>
<dbReference type="Pfam" id="PF13426">
    <property type="entry name" value="PAS_9"/>
    <property type="match status" value="1"/>
</dbReference>
<evidence type="ECO:0000259" key="1">
    <source>
        <dbReference type="PROSITE" id="PS50112"/>
    </source>
</evidence>
<comment type="caution">
    <text evidence="2">The sequence shown here is derived from an EMBL/GenBank/DDBJ whole genome shotgun (WGS) entry which is preliminary data.</text>
</comment>
<name>A0A0M0JEL2_9EUKA</name>
<dbReference type="CDD" id="cd00130">
    <property type="entry name" value="PAS"/>
    <property type="match status" value="1"/>
</dbReference>
<dbReference type="EMBL" id="JWZX01003027">
    <property type="protein sequence ID" value="KOO25021.1"/>
    <property type="molecule type" value="Genomic_DNA"/>
</dbReference>
<accession>A0A0M0JEL2</accession>